<dbReference type="PROSITE" id="PS50126">
    <property type="entry name" value="S1"/>
    <property type="match status" value="1"/>
</dbReference>
<name>A0A2R5HG95_9LACT</name>
<organism evidence="2 3">
    <name type="scientific">Lactococcus termiticola</name>
    <dbReference type="NCBI Taxonomy" id="2169526"/>
    <lineage>
        <taxon>Bacteria</taxon>
        <taxon>Bacillati</taxon>
        <taxon>Bacillota</taxon>
        <taxon>Bacilli</taxon>
        <taxon>Lactobacillales</taxon>
        <taxon>Streptococcaceae</taxon>
        <taxon>Lactococcus</taxon>
    </lineage>
</organism>
<evidence type="ECO:0000313" key="2">
    <source>
        <dbReference type="EMBL" id="GBG96876.1"/>
    </source>
</evidence>
<dbReference type="Proteomes" id="UP000245021">
    <property type="component" value="Unassembled WGS sequence"/>
</dbReference>
<dbReference type="InterPro" id="IPR012340">
    <property type="entry name" value="NA-bd_OB-fold"/>
</dbReference>
<evidence type="ECO:0000259" key="1">
    <source>
        <dbReference type="PROSITE" id="PS50126"/>
    </source>
</evidence>
<dbReference type="AlphaFoldDB" id="A0A2R5HG95"/>
<feature type="domain" description="S1 motif" evidence="1">
    <location>
        <begin position="1"/>
        <end position="64"/>
    </location>
</feature>
<sequence length="96" mass="11135">MIGRVRSLSHHGLFIDFEEAGLKKRGLLHWSDLRKHPVRPKKSDLIDVEILRSHEDGKIDLREGESDLLQLMAQFEEQSAKGLEELREKNKESLGY</sequence>
<dbReference type="EMBL" id="BFFO01000005">
    <property type="protein sequence ID" value="GBG96876.1"/>
    <property type="molecule type" value="Genomic_DNA"/>
</dbReference>
<dbReference type="InterPro" id="IPR003029">
    <property type="entry name" value="S1_domain"/>
</dbReference>
<accession>A0A2R5HG95</accession>
<protein>
    <recommendedName>
        <fullName evidence="1">S1 motif domain-containing protein</fullName>
    </recommendedName>
</protein>
<dbReference type="Gene3D" id="2.40.50.140">
    <property type="entry name" value="Nucleic acid-binding proteins"/>
    <property type="match status" value="1"/>
</dbReference>
<evidence type="ECO:0000313" key="3">
    <source>
        <dbReference type="Proteomes" id="UP000245021"/>
    </source>
</evidence>
<proteinExistence type="predicted"/>
<dbReference type="SUPFAM" id="SSF50249">
    <property type="entry name" value="Nucleic acid-binding proteins"/>
    <property type="match status" value="1"/>
</dbReference>
<comment type="caution">
    <text evidence="2">The sequence shown here is derived from an EMBL/GenBank/DDBJ whole genome shotgun (WGS) entry which is preliminary data.</text>
</comment>
<gene>
    <name evidence="2" type="ORF">NtB2_01010</name>
</gene>
<keyword evidence="3" id="KW-1185">Reference proteome</keyword>
<dbReference type="GO" id="GO:0003676">
    <property type="term" value="F:nucleic acid binding"/>
    <property type="evidence" value="ECO:0007669"/>
    <property type="project" value="InterPro"/>
</dbReference>
<reference evidence="2 3" key="1">
    <citation type="journal article" date="2018" name="Genome Announc.">
        <title>Draft Genome Sequence of Lactococcus sp. Strain NtB2 (JCM 32569), Isolated from the Gut of the Higher Termite Nasutitermes takasagoensis.</title>
        <authorList>
            <person name="Noda S."/>
            <person name="Aihara C."/>
            <person name="Yuki M."/>
            <person name="Ohkuma M."/>
        </authorList>
    </citation>
    <scope>NUCLEOTIDE SEQUENCE [LARGE SCALE GENOMIC DNA]</scope>
    <source>
        <strain evidence="2 3">NtB2</strain>
    </source>
</reference>